<dbReference type="Gene3D" id="3.30.429.10">
    <property type="entry name" value="Macrophage Migration Inhibitory Factor"/>
    <property type="match status" value="1"/>
</dbReference>
<evidence type="ECO:0000313" key="3">
    <source>
        <dbReference type="Proteomes" id="UP001215712"/>
    </source>
</evidence>
<gene>
    <name evidence="2" type="ORF">N7493_004580</name>
</gene>
<dbReference type="Proteomes" id="UP001215712">
    <property type="component" value="Unassembled WGS sequence"/>
</dbReference>
<dbReference type="EMBL" id="JAQJAN010000005">
    <property type="protein sequence ID" value="KAJ5728250.1"/>
    <property type="molecule type" value="Genomic_DNA"/>
</dbReference>
<dbReference type="AlphaFoldDB" id="A0AAD6MX54"/>
<dbReference type="InterPro" id="IPR014347">
    <property type="entry name" value="Tautomerase/MIF_sf"/>
</dbReference>
<sequence length="146" mass="17112">MTPQQAFAQDIITMYTEMGLPAFYVVVQFFKMNDNNVFIGESFRKSDQPPFIRIVINHIAIHVPDVDALYHRATSRINQVVRPHVTDKGYDFEYHVDETERRLWKRNRTIPPPFKSEVEQLWAKENRAIAYDGAYPPTLEVSLNLE</sequence>
<proteinExistence type="predicted"/>
<protein>
    <recommendedName>
        <fullName evidence="1">Tautomerase cis-CaaD-like domain-containing protein</fullName>
    </recommendedName>
</protein>
<reference evidence="2" key="1">
    <citation type="journal article" date="2023" name="IMA Fungus">
        <title>Comparative genomic study of the Penicillium genus elucidates a diverse pangenome and 15 lateral gene transfer events.</title>
        <authorList>
            <person name="Petersen C."/>
            <person name="Sorensen T."/>
            <person name="Nielsen M.R."/>
            <person name="Sondergaard T.E."/>
            <person name="Sorensen J.L."/>
            <person name="Fitzpatrick D.A."/>
            <person name="Frisvad J.C."/>
            <person name="Nielsen K.L."/>
        </authorList>
    </citation>
    <scope>NUCLEOTIDE SEQUENCE</scope>
    <source>
        <strain evidence="2">IBT 17514</strain>
    </source>
</reference>
<name>A0AAD6MX54_9EURO</name>
<comment type="caution">
    <text evidence="2">The sequence shown here is derived from an EMBL/GenBank/DDBJ whole genome shotgun (WGS) entry which is preliminary data.</text>
</comment>
<dbReference type="Pfam" id="PF14832">
    <property type="entry name" value="Tautomerase_3"/>
    <property type="match status" value="1"/>
</dbReference>
<accession>A0AAD6MX54</accession>
<evidence type="ECO:0000313" key="2">
    <source>
        <dbReference type="EMBL" id="KAJ5728250.1"/>
    </source>
</evidence>
<keyword evidence="3" id="KW-1185">Reference proteome</keyword>
<evidence type="ECO:0000259" key="1">
    <source>
        <dbReference type="Pfam" id="PF14832"/>
    </source>
</evidence>
<feature type="domain" description="Tautomerase cis-CaaD-like" evidence="1">
    <location>
        <begin position="4"/>
        <end position="127"/>
    </location>
</feature>
<reference evidence="2" key="2">
    <citation type="submission" date="2023-01" db="EMBL/GenBank/DDBJ databases">
        <authorList>
            <person name="Petersen C."/>
        </authorList>
    </citation>
    <scope>NUCLEOTIDE SEQUENCE</scope>
    <source>
        <strain evidence="2">IBT 17514</strain>
    </source>
</reference>
<organism evidence="2 3">
    <name type="scientific">Penicillium malachiteum</name>
    <dbReference type="NCBI Taxonomy" id="1324776"/>
    <lineage>
        <taxon>Eukaryota</taxon>
        <taxon>Fungi</taxon>
        <taxon>Dikarya</taxon>
        <taxon>Ascomycota</taxon>
        <taxon>Pezizomycotina</taxon>
        <taxon>Eurotiomycetes</taxon>
        <taxon>Eurotiomycetidae</taxon>
        <taxon>Eurotiales</taxon>
        <taxon>Aspergillaceae</taxon>
        <taxon>Penicillium</taxon>
    </lineage>
</organism>
<dbReference type="InterPro" id="IPR028116">
    <property type="entry name" value="Cis-CaaD-like"/>
</dbReference>